<proteinExistence type="predicted"/>
<name>A0A3M6U4D4_POCDA</name>
<comment type="caution">
    <text evidence="2">The sequence shown here is derived from an EMBL/GenBank/DDBJ whole genome shotgun (WGS) entry which is preliminary data.</text>
</comment>
<gene>
    <name evidence="2" type="ORF">pdam_00008511</name>
</gene>
<evidence type="ECO:0000313" key="3">
    <source>
        <dbReference type="Proteomes" id="UP000275408"/>
    </source>
</evidence>
<feature type="compositionally biased region" description="Basic and acidic residues" evidence="1">
    <location>
        <begin position="145"/>
        <end position="164"/>
    </location>
</feature>
<accession>A0A3M6U4D4</accession>
<dbReference type="Proteomes" id="UP000275408">
    <property type="component" value="Unassembled WGS sequence"/>
</dbReference>
<protein>
    <submittedName>
        <fullName evidence="2">Uncharacterized protein</fullName>
    </submittedName>
</protein>
<keyword evidence="3" id="KW-1185">Reference proteome</keyword>
<dbReference type="AlphaFoldDB" id="A0A3M6U4D4"/>
<evidence type="ECO:0000256" key="1">
    <source>
        <dbReference type="SAM" id="MobiDB-lite"/>
    </source>
</evidence>
<organism evidence="2 3">
    <name type="scientific">Pocillopora damicornis</name>
    <name type="common">Cauliflower coral</name>
    <name type="synonym">Millepora damicornis</name>
    <dbReference type="NCBI Taxonomy" id="46731"/>
    <lineage>
        <taxon>Eukaryota</taxon>
        <taxon>Metazoa</taxon>
        <taxon>Cnidaria</taxon>
        <taxon>Anthozoa</taxon>
        <taxon>Hexacorallia</taxon>
        <taxon>Scleractinia</taxon>
        <taxon>Astrocoeniina</taxon>
        <taxon>Pocilloporidae</taxon>
        <taxon>Pocillopora</taxon>
    </lineage>
</organism>
<feature type="region of interest" description="Disordered" evidence="1">
    <location>
        <begin position="144"/>
        <end position="164"/>
    </location>
</feature>
<evidence type="ECO:0000313" key="2">
    <source>
        <dbReference type="EMBL" id="RMX48520.1"/>
    </source>
</evidence>
<dbReference type="EMBL" id="RCHS01002271">
    <property type="protein sequence ID" value="RMX48520.1"/>
    <property type="molecule type" value="Genomic_DNA"/>
</dbReference>
<reference evidence="2 3" key="1">
    <citation type="journal article" date="2018" name="Sci. Rep.">
        <title>Comparative analysis of the Pocillopora damicornis genome highlights role of immune system in coral evolution.</title>
        <authorList>
            <person name="Cunning R."/>
            <person name="Bay R.A."/>
            <person name="Gillette P."/>
            <person name="Baker A.C."/>
            <person name="Traylor-Knowles N."/>
        </authorList>
    </citation>
    <scope>NUCLEOTIDE SEQUENCE [LARGE SCALE GENOMIC DNA]</scope>
    <source>
        <strain evidence="2">RSMAS</strain>
        <tissue evidence="2">Whole animal</tissue>
    </source>
</reference>
<sequence>MTDRRSSSWKEVDLLKGELQKYVKQGLKREEAIDFLRKNFPQFAWSNRTLDERLRHFEVYCKDDTISVEKMLKRLLKRNWKAQSVSGLTVSNGCMKRTSILGMAMTLRLNACCKKSQIEPNRESFVIVVMKKFATPTTPTSISYLEKDAGTKRGGGRKLEHSRD</sequence>